<evidence type="ECO:0000259" key="1">
    <source>
        <dbReference type="Pfam" id="PF14291"/>
    </source>
</evidence>
<dbReference type="InterPro" id="IPR025398">
    <property type="entry name" value="DUF4371"/>
</dbReference>
<dbReference type="PANTHER" id="PTHR45749:SF21">
    <property type="entry name" value="DUF4371 DOMAIN-CONTAINING PROTEIN"/>
    <property type="match status" value="1"/>
</dbReference>
<reference evidence="3" key="1">
    <citation type="journal article" date="2017" name="bioRxiv">
        <title>Comparative analysis of the genomes of Stylophora pistillata and Acropora digitifera provides evidence for extensive differences between species of corals.</title>
        <authorList>
            <person name="Voolstra C.R."/>
            <person name="Li Y."/>
            <person name="Liew Y.J."/>
            <person name="Baumgarten S."/>
            <person name="Zoccola D."/>
            <person name="Flot J.-F."/>
            <person name="Tambutte S."/>
            <person name="Allemand D."/>
            <person name="Aranda M."/>
        </authorList>
    </citation>
    <scope>NUCLEOTIDE SEQUENCE [LARGE SCALE GENOMIC DNA]</scope>
</reference>
<dbReference type="Proteomes" id="UP000225706">
    <property type="component" value="Unassembled WGS sequence"/>
</dbReference>
<comment type="caution">
    <text evidence="2">The sequence shown here is derived from an EMBL/GenBank/DDBJ whole genome shotgun (WGS) entry which is preliminary data.</text>
</comment>
<evidence type="ECO:0000313" key="3">
    <source>
        <dbReference type="Proteomes" id="UP000225706"/>
    </source>
</evidence>
<dbReference type="Pfam" id="PF14291">
    <property type="entry name" value="DUF4371"/>
    <property type="match status" value="1"/>
</dbReference>
<feature type="domain" description="DUF4371" evidence="1">
    <location>
        <begin position="25"/>
        <end position="172"/>
    </location>
</feature>
<dbReference type="OrthoDB" id="5985326at2759"/>
<name>A0A2B4S1M9_STYPI</name>
<sequence length="635" mass="71123">MTKSGRILSEIGISLNVFQKPFFSVVDNALPCRGDNEVLNKDSCGNTGNFLAALEVIANHDDILKRHLDIIQLSSSNITYMSPLIQDEILEIIGQDVVLKNLLEEIKAAKLCSIMADEVTSHNKEQLALFARFIDKNNDVREDFIAFVHLPRITGEVIAETIVSTLQGLGLEIENCALAHIRNVIDKLKRCCLYFHGSPKREDLSVLAPGLLCLVPSVLCDRAGPDLPNADEIINIFKDDLPSPELLRQERLRFQIRYSTKPKEDRPNTAAKALKECDDDLFPNISAPLKIYAPQFVQRAVNMKEVKDSLMKAPPTNFVVSPSTLSDWNVLLGEADKLILLKRFSNSKYDFHLWSDDSHKGGEERHIVGVHTWCPIESKPRAYVLANSLTAGGSRKHQSDMDYHVVKNEYDITNVSQLVGDNASTQKGKLAEHLLQRLPKSDSHHNILRDVIKTSSSPMIQVEIKFLFEFLDKFIIPSLNTSQASDAELGFSSDYLAWLWPATVLKHHETLSEMLKSPSEHFPLTSQQSIKANGHKLKLHWKASGKGTSALEGQRSFSPAVIEGVTSTPDGQVPRLMQLAALKVWNYGEELPIYDLPRECQLCLQNLPNVFQPPTTCLSRSHMTVHITPLPTHEE</sequence>
<gene>
    <name evidence="2" type="primary">ZMYM1</name>
    <name evidence="2" type="ORF">AWC38_SpisGene12785</name>
</gene>
<evidence type="ECO:0000313" key="2">
    <source>
        <dbReference type="EMBL" id="PFX22700.1"/>
    </source>
</evidence>
<dbReference type="PANTHER" id="PTHR45749">
    <property type="match status" value="1"/>
</dbReference>
<protein>
    <submittedName>
        <fullName evidence="2">Zinc finger MYM-type protein 1</fullName>
    </submittedName>
</protein>
<organism evidence="2 3">
    <name type="scientific">Stylophora pistillata</name>
    <name type="common">Smooth cauliflower coral</name>
    <dbReference type="NCBI Taxonomy" id="50429"/>
    <lineage>
        <taxon>Eukaryota</taxon>
        <taxon>Metazoa</taxon>
        <taxon>Cnidaria</taxon>
        <taxon>Anthozoa</taxon>
        <taxon>Hexacorallia</taxon>
        <taxon>Scleractinia</taxon>
        <taxon>Astrocoeniina</taxon>
        <taxon>Pocilloporidae</taxon>
        <taxon>Stylophora</taxon>
    </lineage>
</organism>
<keyword evidence="3" id="KW-1185">Reference proteome</keyword>
<proteinExistence type="predicted"/>
<dbReference type="STRING" id="50429.A0A2B4S1M9"/>
<dbReference type="EMBL" id="LSMT01000232">
    <property type="protein sequence ID" value="PFX22700.1"/>
    <property type="molecule type" value="Genomic_DNA"/>
</dbReference>
<accession>A0A2B4S1M9</accession>
<dbReference type="AlphaFoldDB" id="A0A2B4S1M9"/>